<evidence type="ECO:0000313" key="2">
    <source>
        <dbReference type="Proteomes" id="UP000827986"/>
    </source>
</evidence>
<dbReference type="EMBL" id="JAHDVG010000480">
    <property type="protein sequence ID" value="KAH1174147.1"/>
    <property type="molecule type" value="Genomic_DNA"/>
</dbReference>
<protein>
    <submittedName>
        <fullName evidence="1">Uncharacterized protein</fullName>
    </submittedName>
</protein>
<evidence type="ECO:0000313" key="1">
    <source>
        <dbReference type="EMBL" id="KAH1174147.1"/>
    </source>
</evidence>
<gene>
    <name evidence="1" type="ORF">KIL84_002291</name>
</gene>
<reference evidence="1" key="1">
    <citation type="submission" date="2021-09" db="EMBL/GenBank/DDBJ databases">
        <title>The genome of Mauremys mutica provides insights into the evolution of semi-aquatic lifestyle.</title>
        <authorList>
            <person name="Gong S."/>
            <person name="Gao Y."/>
        </authorList>
    </citation>
    <scope>NUCLEOTIDE SEQUENCE</scope>
    <source>
        <strain evidence="1">MM-2020</strain>
        <tissue evidence="1">Muscle</tissue>
    </source>
</reference>
<comment type="caution">
    <text evidence="1">The sequence shown here is derived from an EMBL/GenBank/DDBJ whole genome shotgun (WGS) entry which is preliminary data.</text>
</comment>
<accession>A0A9D4AS54</accession>
<organism evidence="1 2">
    <name type="scientific">Mauremys mutica</name>
    <name type="common">yellowpond turtle</name>
    <dbReference type="NCBI Taxonomy" id="74926"/>
    <lineage>
        <taxon>Eukaryota</taxon>
        <taxon>Metazoa</taxon>
        <taxon>Chordata</taxon>
        <taxon>Craniata</taxon>
        <taxon>Vertebrata</taxon>
        <taxon>Euteleostomi</taxon>
        <taxon>Archelosauria</taxon>
        <taxon>Testudinata</taxon>
        <taxon>Testudines</taxon>
        <taxon>Cryptodira</taxon>
        <taxon>Durocryptodira</taxon>
        <taxon>Testudinoidea</taxon>
        <taxon>Geoemydidae</taxon>
        <taxon>Geoemydinae</taxon>
        <taxon>Mauremys</taxon>
    </lineage>
</organism>
<proteinExistence type="predicted"/>
<keyword evidence="2" id="KW-1185">Reference proteome</keyword>
<name>A0A9D4AS54_9SAUR</name>
<dbReference type="AlphaFoldDB" id="A0A9D4AS54"/>
<dbReference type="Proteomes" id="UP000827986">
    <property type="component" value="Unassembled WGS sequence"/>
</dbReference>
<sequence>MAVCECLKRSLLLWPQGIGASKESRCSRVQLHDWIFCSNLIGSSCIIFEARRDSPLHANGELRAPAPELASRFLALFAYKRAFGPQVCLTYLLLALSEGKTESFFKIKVGFSPQNRCWLGGKWSLVRHPTKANCCLSSPGFPVALTESTPSQHCAARSASGVQ</sequence>